<organism evidence="1 2">
    <name type="scientific">Streptomyces viridosporus (strain ATCC 14672 / DSM 40746 / JCM 4963 / KCTC 9882 / NRRL B-12104 / FH 1290)</name>
    <name type="common">Streptomyces ghanaensis</name>
    <dbReference type="NCBI Taxonomy" id="566461"/>
    <lineage>
        <taxon>Bacteria</taxon>
        <taxon>Bacillati</taxon>
        <taxon>Actinomycetota</taxon>
        <taxon>Actinomycetes</taxon>
        <taxon>Kitasatosporales</taxon>
        <taxon>Streptomycetaceae</taxon>
        <taxon>Streptomyces</taxon>
    </lineage>
</organism>
<evidence type="ECO:0008006" key="3">
    <source>
        <dbReference type="Google" id="ProtNLM"/>
    </source>
</evidence>
<name>D5ZXE9_STRV1</name>
<evidence type="ECO:0000313" key="2">
    <source>
        <dbReference type="Proteomes" id="UP000003824"/>
    </source>
</evidence>
<dbReference type="eggNOG" id="COG2865">
    <property type="taxonomic scope" value="Bacteria"/>
</dbReference>
<sequence>MPRTIRYDRRTQTLRFGATERDYHDLGYVFHRTELAAIKAADYRVAMMNLIDAWSSDGHPSDTVSMYISEEEFGDFDDANPRPGPIEFEVSNGSLTVTAEVAAHSDEDPFEPPVEMFTGTLQHYLRKRRATLRDVSTGESFTAPFTWRLHIDCSIRSRTLEDLYSIASGAVTLLSAAKSGDLTRETTLDLLRAGNAEVLIGQQEGPWLDVKSSHYDLDSTNGKISLAQAVARFANAEHGGIVVVGMRGKKVPGGEIIHSLCPVPLSANTVRKYQGTLEHHLYPPPDFLEIETFMTPKGGMVLVHVPPQPEELKPFLVHGAIVDGKVEGAFISIVRRRGEGSIPITAPAIHATLAAGRALFRRGQMPD</sequence>
<proteinExistence type="predicted"/>
<accession>D5ZXE9</accession>
<dbReference type="RefSeq" id="WP_004983352.1">
    <property type="nucleotide sequence ID" value="NZ_DS999641.1"/>
</dbReference>
<dbReference type="EMBL" id="DS999641">
    <property type="protein sequence ID" value="EFE67082.2"/>
    <property type="molecule type" value="Genomic_DNA"/>
</dbReference>
<reference evidence="2" key="1">
    <citation type="submission" date="2008-12" db="EMBL/GenBank/DDBJ databases">
        <title>Annotation of Streptomyces ghanaensis ATCC 14672.</title>
        <authorList>
            <consortium name="The Broad Institute Genome Sequencing Platform"/>
            <consortium name="Broad Institute Microbial Sequencing Center"/>
            <person name="Fischbach M."/>
            <person name="Ward D."/>
            <person name="Young S."/>
            <person name="Kodira C.D."/>
            <person name="Zeng Q."/>
            <person name="Koehrsen M."/>
            <person name="Godfrey P."/>
            <person name="Alvarado L."/>
            <person name="Berlin A.M."/>
            <person name="Borenstein D."/>
            <person name="Chen Z."/>
            <person name="Engels R."/>
            <person name="Freedman E."/>
            <person name="Gellesch M."/>
            <person name="Goldberg J."/>
            <person name="Griggs A."/>
            <person name="Gujja S."/>
            <person name="Heiman D.I."/>
            <person name="Hepburn T.A."/>
            <person name="Howarth C."/>
            <person name="Jen D."/>
            <person name="Larson L."/>
            <person name="Lewis B."/>
            <person name="Mehta T."/>
            <person name="Park D."/>
            <person name="Pearson M."/>
            <person name="Roberts A."/>
            <person name="Saif S."/>
            <person name="Shea T.D."/>
            <person name="Shenoy N."/>
            <person name="Sisk P."/>
            <person name="Stolte C."/>
            <person name="Sykes S.N."/>
            <person name="Walk T."/>
            <person name="White J."/>
            <person name="Yandava C."/>
            <person name="Straight P."/>
            <person name="Clardy J."/>
            <person name="Hung D."/>
            <person name="Kolter R."/>
            <person name="Mekalanos J."/>
            <person name="Walker S."/>
            <person name="Walsh C.T."/>
            <person name="Wieland B.L.C."/>
            <person name="Ilzarbe M."/>
            <person name="Galagan J."/>
            <person name="Nusbaum C."/>
            <person name="Birren B."/>
        </authorList>
    </citation>
    <scope>NUCLEOTIDE SEQUENCE [LARGE SCALE GENOMIC DNA]</scope>
    <source>
        <strain evidence="2">ATCC 14672 / DSM 40746 / JCM 4963 / KCTC 9882 / NRRL B-12104 / FH 1290</strain>
    </source>
</reference>
<evidence type="ECO:0000313" key="1">
    <source>
        <dbReference type="EMBL" id="EFE67082.2"/>
    </source>
</evidence>
<dbReference type="InterPro" id="IPR038461">
    <property type="entry name" value="Schlafen_AlbA_2_dom_sf"/>
</dbReference>
<gene>
    <name evidence="1" type="ORF">SSFG_02331</name>
</gene>
<dbReference type="Gene3D" id="3.30.950.30">
    <property type="entry name" value="Schlafen, AAA domain"/>
    <property type="match status" value="1"/>
</dbReference>
<dbReference type="Proteomes" id="UP000003824">
    <property type="component" value="Unassembled WGS sequence"/>
</dbReference>
<dbReference type="AlphaFoldDB" id="D5ZXE9"/>
<protein>
    <recommendedName>
        <fullName evidence="3">Schlafen AlbA-2 domain-containing protein</fullName>
    </recommendedName>
</protein>